<dbReference type="RefSeq" id="WP_305161445.1">
    <property type="nucleotide sequence ID" value="NZ_JAUUTP010000021.1"/>
</dbReference>
<keyword evidence="3" id="KW-0808">Transferase</keyword>
<name>A0AA90NV22_9BACI</name>
<dbReference type="InterPro" id="IPR001091">
    <property type="entry name" value="RM_Methyltransferase"/>
</dbReference>
<comment type="caution">
    <text evidence="6">The sequence shown here is derived from an EMBL/GenBank/DDBJ whole genome shotgun (WGS) entry which is preliminary data.</text>
</comment>
<evidence type="ECO:0000313" key="6">
    <source>
        <dbReference type="EMBL" id="MDP1420264.1"/>
    </source>
</evidence>
<organism evidence="6 7">
    <name type="scientific">Peribacillus simplex</name>
    <dbReference type="NCBI Taxonomy" id="1478"/>
    <lineage>
        <taxon>Bacteria</taxon>
        <taxon>Bacillati</taxon>
        <taxon>Bacillota</taxon>
        <taxon>Bacilli</taxon>
        <taxon>Bacillales</taxon>
        <taxon>Bacillaceae</taxon>
        <taxon>Peribacillus</taxon>
    </lineage>
</organism>
<gene>
    <name evidence="6" type="ORF">Q8G35_18200</name>
</gene>
<dbReference type="InterPro" id="IPR002941">
    <property type="entry name" value="DNA_methylase_N4/N6"/>
</dbReference>
<evidence type="ECO:0000256" key="2">
    <source>
        <dbReference type="ARBA" id="ARBA00022603"/>
    </source>
</evidence>
<evidence type="ECO:0000313" key="7">
    <source>
        <dbReference type="Proteomes" id="UP001178277"/>
    </source>
</evidence>
<dbReference type="PROSITE" id="PS00092">
    <property type="entry name" value="N6_MTASE"/>
    <property type="match status" value="1"/>
</dbReference>
<dbReference type="Pfam" id="PF01555">
    <property type="entry name" value="N6_N4_Mtase"/>
    <property type="match status" value="1"/>
</dbReference>
<dbReference type="PRINTS" id="PR00508">
    <property type="entry name" value="S21N4MTFRASE"/>
</dbReference>
<evidence type="ECO:0000256" key="4">
    <source>
        <dbReference type="ARBA" id="ARBA00022747"/>
    </source>
</evidence>
<dbReference type="InterPro" id="IPR029063">
    <property type="entry name" value="SAM-dependent_MTases_sf"/>
</dbReference>
<dbReference type="GO" id="GO:0008170">
    <property type="term" value="F:N-methyltransferase activity"/>
    <property type="evidence" value="ECO:0007669"/>
    <property type="project" value="InterPro"/>
</dbReference>
<accession>A0AA90NV22</accession>
<dbReference type="InterPro" id="IPR002052">
    <property type="entry name" value="DNA_methylase_N6_adenine_CS"/>
</dbReference>
<dbReference type="Proteomes" id="UP001178277">
    <property type="component" value="Unassembled WGS sequence"/>
</dbReference>
<evidence type="ECO:0000256" key="3">
    <source>
        <dbReference type="ARBA" id="ARBA00022679"/>
    </source>
</evidence>
<sequence>MAAINDLVNQISDVRLRARLSEEVAYLAKKKKFGLVFEEHLPEKTLLYNSELKVGMTVCYKNKSVDDTYLVTDINDNEVTLRNLKTGELFSEEKRKVVQIRRFGEAVFPMLKHVDSVQKGSKDAAWHMLIEADNYHALQLLDYLYPGEVDCIYIDPPYNTGSRDWKYNNSFVDSNDEWRHSKWLAFMKRRLELAKKLLKPDDSVLIIAIDDNELFALGMLLEELFKGSERQIIDITINPKGKARDQRLSQVDEYLLVVYLGNGGAQEIIDGGELEEIRWPYLRRSEASSVRSSRKNQFYPIYVDDETKKIVKIGEPIPKEVDRNSVPQIKGCTAVFPVTEENVEMIWGLTGPSLQLAVDGDYVQVNFNKKNKFQPYTIKYVTAPSIEKVENGDYSVVGRRDDGSKIVVSTQSSSKRKTTVWKKNLYDANKYGTQIVSSIIKNKQFPFPKSLYAVHDTLKSFLSNKKDALVVDFFAGSGTTLHALNLLNFEDGGNRRGILVTNNEVSSREETDLLDKGYLPGDDVWEDNGICRSVTWPRVKHSILGVDTAGVPIDGNYFLDKYRMESKKRTVKQIDYISPSKVTTVAQKKKIISLLGTQRIPSTKLVSSGAFAIDDEKPTAILFDLSYEEEWYQELEGKDNVTEVLIVTEDKSAFKRISEKSIEILGTKDSYSQEERAMSEGFKSNCEYFSLDFLNKDDVELGNEFESILPILWAKSGCVGMRPENVEDVDFIFPIESNFSVLINEYAFAQFKEEMKNHVGIEYVYIVTNSNDAFSEMASEFSGVNSYQLYKDYLDNFMIQGAVK</sequence>
<keyword evidence="2 6" id="KW-0489">Methyltransferase</keyword>
<dbReference type="SUPFAM" id="SSF53335">
    <property type="entry name" value="S-adenosyl-L-methionine-dependent methyltransferases"/>
    <property type="match status" value="1"/>
</dbReference>
<dbReference type="Gene3D" id="3.40.50.150">
    <property type="entry name" value="Vaccinia Virus protein VP39"/>
    <property type="match status" value="1"/>
</dbReference>
<evidence type="ECO:0000259" key="5">
    <source>
        <dbReference type="Pfam" id="PF01555"/>
    </source>
</evidence>
<reference evidence="6" key="1">
    <citation type="submission" date="2023-07" db="EMBL/GenBank/DDBJ databases">
        <title>Murine gut Bacillus species.</title>
        <authorList>
            <person name="Gutman E."/>
            <person name="Hashuel R."/>
            <person name="Litvak Y."/>
        </authorList>
    </citation>
    <scope>NUCLEOTIDE SEQUENCE</scope>
    <source>
        <strain evidence="6">RU283</strain>
    </source>
</reference>
<proteinExistence type="inferred from homology"/>
<protein>
    <submittedName>
        <fullName evidence="6">DNA methyltransferase</fullName>
    </submittedName>
</protein>
<evidence type="ECO:0000256" key="1">
    <source>
        <dbReference type="ARBA" id="ARBA00006594"/>
    </source>
</evidence>
<comment type="similarity">
    <text evidence="1">Belongs to the N(4)/N(6)-methyltransferase family.</text>
</comment>
<dbReference type="GO" id="GO:0032259">
    <property type="term" value="P:methylation"/>
    <property type="evidence" value="ECO:0007669"/>
    <property type="project" value="UniProtKB-KW"/>
</dbReference>
<dbReference type="EMBL" id="JAUUTP010000021">
    <property type="protein sequence ID" value="MDP1420264.1"/>
    <property type="molecule type" value="Genomic_DNA"/>
</dbReference>
<dbReference type="AlphaFoldDB" id="A0AA90NV22"/>
<keyword evidence="4" id="KW-0680">Restriction system</keyword>
<dbReference type="GO" id="GO:0003677">
    <property type="term" value="F:DNA binding"/>
    <property type="evidence" value="ECO:0007669"/>
    <property type="project" value="InterPro"/>
</dbReference>
<dbReference type="GO" id="GO:0009307">
    <property type="term" value="P:DNA restriction-modification system"/>
    <property type="evidence" value="ECO:0007669"/>
    <property type="project" value="UniProtKB-KW"/>
</dbReference>
<feature type="domain" description="DNA methylase N-4/N-6" evidence="5">
    <location>
        <begin position="149"/>
        <end position="488"/>
    </location>
</feature>